<organism evidence="2 3">
    <name type="scientific">Streblomastix strix</name>
    <dbReference type="NCBI Taxonomy" id="222440"/>
    <lineage>
        <taxon>Eukaryota</taxon>
        <taxon>Metamonada</taxon>
        <taxon>Preaxostyla</taxon>
        <taxon>Oxymonadida</taxon>
        <taxon>Streblomastigidae</taxon>
        <taxon>Streblomastix</taxon>
    </lineage>
</organism>
<evidence type="ECO:0000313" key="3">
    <source>
        <dbReference type="Proteomes" id="UP000324800"/>
    </source>
</evidence>
<comment type="caution">
    <text evidence="2">The sequence shown here is derived from an EMBL/GenBank/DDBJ whole genome shotgun (WGS) entry which is preliminary data.</text>
</comment>
<name>A0A5J4TFQ0_9EUKA</name>
<reference evidence="2 3" key="1">
    <citation type="submission" date="2019-03" db="EMBL/GenBank/DDBJ databases">
        <title>Single cell metagenomics reveals metabolic interactions within the superorganism composed of flagellate Streblomastix strix and complex community of Bacteroidetes bacteria on its surface.</title>
        <authorList>
            <person name="Treitli S.C."/>
            <person name="Kolisko M."/>
            <person name="Husnik F."/>
            <person name="Keeling P."/>
            <person name="Hampl V."/>
        </authorList>
    </citation>
    <scope>NUCLEOTIDE SEQUENCE [LARGE SCALE GENOMIC DNA]</scope>
    <source>
        <strain evidence="2">ST1C</strain>
    </source>
</reference>
<sequence>MNVKQNESEPNLEISSIKKDTEQQTNETISVSQNDITETQLIEEPDLSDLESTSYDSSEYEEDQQQDNKPTTTQIKQKLVRKKKKKNNNSTFNQDNRRTPRIQAEDFQCYACRITRPKNELELIDNNNKNGSSNSIEKQLQPQFPYNEKKSVSGTNLLFANVDDSYCTLKNDPVMTKNKPQFCKNSNHGEMCLVMRQGRRMIQQTKVPKEMPFTNAIRILQLSAYPSGGVYVKQPTDVII</sequence>
<dbReference type="Proteomes" id="UP000324800">
    <property type="component" value="Unassembled WGS sequence"/>
</dbReference>
<gene>
    <name evidence="2" type="ORF">EZS28_048148</name>
</gene>
<evidence type="ECO:0000256" key="1">
    <source>
        <dbReference type="SAM" id="MobiDB-lite"/>
    </source>
</evidence>
<accession>A0A5J4TFQ0</accession>
<protein>
    <submittedName>
        <fullName evidence="2">Uncharacterized protein</fullName>
    </submittedName>
</protein>
<dbReference type="EMBL" id="SNRW01033173">
    <property type="protein sequence ID" value="KAA6356325.1"/>
    <property type="molecule type" value="Genomic_DNA"/>
</dbReference>
<proteinExistence type="predicted"/>
<feature type="non-terminal residue" evidence="2">
    <location>
        <position position="240"/>
    </location>
</feature>
<evidence type="ECO:0000313" key="2">
    <source>
        <dbReference type="EMBL" id="KAA6356325.1"/>
    </source>
</evidence>
<dbReference type="AlphaFoldDB" id="A0A5J4TFQ0"/>
<feature type="region of interest" description="Disordered" evidence="1">
    <location>
        <begin position="1"/>
        <end position="99"/>
    </location>
</feature>
<feature type="compositionally biased region" description="Basic residues" evidence="1">
    <location>
        <begin position="78"/>
        <end position="87"/>
    </location>
</feature>
<feature type="compositionally biased region" description="Polar residues" evidence="1">
    <location>
        <begin position="23"/>
        <end position="40"/>
    </location>
</feature>